<evidence type="ECO:0000256" key="1">
    <source>
        <dbReference type="SAM" id="MobiDB-lite"/>
    </source>
</evidence>
<name>A0ABD0RFZ3_CIRMR</name>
<reference evidence="2 3" key="1">
    <citation type="submission" date="2024-05" db="EMBL/GenBank/DDBJ databases">
        <title>Genome sequencing and assembly of Indian major carp, Cirrhinus mrigala (Hamilton, 1822).</title>
        <authorList>
            <person name="Mohindra V."/>
            <person name="Chowdhury L.M."/>
            <person name="Lal K."/>
            <person name="Jena J.K."/>
        </authorList>
    </citation>
    <scope>NUCLEOTIDE SEQUENCE [LARGE SCALE GENOMIC DNA]</scope>
    <source>
        <strain evidence="2">CM1030</strain>
        <tissue evidence="2">Blood</tissue>
    </source>
</reference>
<proteinExistence type="predicted"/>
<dbReference type="EMBL" id="JAMKFB020000003">
    <property type="protein sequence ID" value="KAL0197444.1"/>
    <property type="molecule type" value="Genomic_DNA"/>
</dbReference>
<feature type="non-terminal residue" evidence="2">
    <location>
        <position position="1"/>
    </location>
</feature>
<evidence type="ECO:0000313" key="3">
    <source>
        <dbReference type="Proteomes" id="UP001529510"/>
    </source>
</evidence>
<sequence>VDMEKLAAEMAAAEEAARRRAEEREREAAEQVERAAQEEQQPAAGAQANANPEQTSASEAKDGEDKPTPMETGQTFTSLAEASEGSQEAEQGAPAVAGDKPAQPEPAEGATDEGTSDSTAPSESSSGPPAEPQASDTPEERLPTQPQ</sequence>
<gene>
    <name evidence="2" type="ORF">M9458_005984</name>
</gene>
<keyword evidence="3" id="KW-1185">Reference proteome</keyword>
<feature type="region of interest" description="Disordered" evidence="1">
    <location>
        <begin position="1"/>
        <end position="147"/>
    </location>
</feature>
<dbReference type="Proteomes" id="UP001529510">
    <property type="component" value="Unassembled WGS sequence"/>
</dbReference>
<feature type="compositionally biased region" description="Low complexity" evidence="1">
    <location>
        <begin position="38"/>
        <end position="54"/>
    </location>
</feature>
<organism evidence="2 3">
    <name type="scientific">Cirrhinus mrigala</name>
    <name type="common">Mrigala</name>
    <dbReference type="NCBI Taxonomy" id="683832"/>
    <lineage>
        <taxon>Eukaryota</taxon>
        <taxon>Metazoa</taxon>
        <taxon>Chordata</taxon>
        <taxon>Craniata</taxon>
        <taxon>Vertebrata</taxon>
        <taxon>Euteleostomi</taxon>
        <taxon>Actinopterygii</taxon>
        <taxon>Neopterygii</taxon>
        <taxon>Teleostei</taxon>
        <taxon>Ostariophysi</taxon>
        <taxon>Cypriniformes</taxon>
        <taxon>Cyprinidae</taxon>
        <taxon>Labeoninae</taxon>
        <taxon>Labeonini</taxon>
        <taxon>Cirrhinus</taxon>
    </lineage>
</organism>
<feature type="compositionally biased region" description="Basic and acidic residues" evidence="1">
    <location>
        <begin position="15"/>
        <end position="37"/>
    </location>
</feature>
<feature type="compositionally biased region" description="Low complexity" evidence="1">
    <location>
        <begin position="116"/>
        <end position="128"/>
    </location>
</feature>
<accession>A0ABD0RFZ3</accession>
<feature type="compositionally biased region" description="Low complexity" evidence="1">
    <location>
        <begin position="80"/>
        <end position="93"/>
    </location>
</feature>
<feature type="compositionally biased region" description="Basic and acidic residues" evidence="1">
    <location>
        <begin position="138"/>
        <end position="147"/>
    </location>
</feature>
<feature type="compositionally biased region" description="Basic and acidic residues" evidence="1">
    <location>
        <begin position="59"/>
        <end position="68"/>
    </location>
</feature>
<evidence type="ECO:0000313" key="2">
    <source>
        <dbReference type="EMBL" id="KAL0197444.1"/>
    </source>
</evidence>
<protein>
    <submittedName>
        <fullName evidence="2">Uncharacterized protein</fullName>
    </submittedName>
</protein>
<dbReference type="AlphaFoldDB" id="A0ABD0RFZ3"/>
<comment type="caution">
    <text evidence="2">The sequence shown here is derived from an EMBL/GenBank/DDBJ whole genome shotgun (WGS) entry which is preliminary data.</text>
</comment>